<feature type="region of interest" description="Disordered" evidence="1">
    <location>
        <begin position="1"/>
        <end position="70"/>
    </location>
</feature>
<accession>A0ABV2WPD0</accession>
<comment type="caution">
    <text evidence="2">The sequence shown here is derived from an EMBL/GenBank/DDBJ whole genome shotgun (WGS) entry which is preliminary data.</text>
</comment>
<proteinExistence type="predicted"/>
<keyword evidence="3" id="KW-1185">Reference proteome</keyword>
<organism evidence="2 3">
    <name type="scientific">Nocardia rhamnosiphila</name>
    <dbReference type="NCBI Taxonomy" id="426716"/>
    <lineage>
        <taxon>Bacteria</taxon>
        <taxon>Bacillati</taxon>
        <taxon>Actinomycetota</taxon>
        <taxon>Actinomycetes</taxon>
        <taxon>Mycobacteriales</taxon>
        <taxon>Nocardiaceae</taxon>
        <taxon>Nocardia</taxon>
    </lineage>
</organism>
<evidence type="ECO:0000256" key="1">
    <source>
        <dbReference type="SAM" id="MobiDB-lite"/>
    </source>
</evidence>
<dbReference type="RefSeq" id="WP_356957111.1">
    <property type="nucleotide sequence ID" value="NZ_JBEYBD010000008.1"/>
</dbReference>
<gene>
    <name evidence="2" type="ORF">ABZ510_12860</name>
</gene>
<evidence type="ECO:0000313" key="2">
    <source>
        <dbReference type="EMBL" id="MEU1952747.1"/>
    </source>
</evidence>
<evidence type="ECO:0000313" key="3">
    <source>
        <dbReference type="Proteomes" id="UP001550628"/>
    </source>
</evidence>
<name>A0ABV2WPD0_9NOCA</name>
<reference evidence="2 3" key="1">
    <citation type="submission" date="2024-06" db="EMBL/GenBank/DDBJ databases">
        <title>The Natural Products Discovery Center: Release of the First 8490 Sequenced Strains for Exploring Actinobacteria Biosynthetic Diversity.</title>
        <authorList>
            <person name="Kalkreuter E."/>
            <person name="Kautsar S.A."/>
            <person name="Yang D."/>
            <person name="Bader C.D."/>
            <person name="Teijaro C.N."/>
            <person name="Fluegel L."/>
            <person name="Davis C.M."/>
            <person name="Simpson J.R."/>
            <person name="Lauterbach L."/>
            <person name="Steele A.D."/>
            <person name="Gui C."/>
            <person name="Meng S."/>
            <person name="Li G."/>
            <person name="Viehrig K."/>
            <person name="Ye F."/>
            <person name="Su P."/>
            <person name="Kiefer A.F."/>
            <person name="Nichols A."/>
            <person name="Cepeda A.J."/>
            <person name="Yan W."/>
            <person name="Fan B."/>
            <person name="Jiang Y."/>
            <person name="Adhikari A."/>
            <person name="Zheng C.-J."/>
            <person name="Schuster L."/>
            <person name="Cowan T.M."/>
            <person name="Smanski M.J."/>
            <person name="Chevrette M.G."/>
            <person name="De Carvalho L.P.S."/>
            <person name="Shen B."/>
        </authorList>
    </citation>
    <scope>NUCLEOTIDE SEQUENCE [LARGE SCALE GENOMIC DNA]</scope>
    <source>
        <strain evidence="2 3">NPDC019708</strain>
    </source>
</reference>
<protein>
    <submittedName>
        <fullName evidence="2">Uncharacterized protein</fullName>
    </submittedName>
</protein>
<sequence>MVTADELCGDGRAELPAPLELPTGRPRPPASAYAGANTPIELHAKPERVAPADRSGARSHPNRPRRPVARSVHVLVRPGRFDFELGTFPRLSAGVHTGAC</sequence>
<dbReference type="EMBL" id="JBEYBF010000007">
    <property type="protein sequence ID" value="MEU1952747.1"/>
    <property type="molecule type" value="Genomic_DNA"/>
</dbReference>
<dbReference type="Proteomes" id="UP001550628">
    <property type="component" value="Unassembled WGS sequence"/>
</dbReference>
<feature type="compositionally biased region" description="Basic and acidic residues" evidence="1">
    <location>
        <begin position="42"/>
        <end position="51"/>
    </location>
</feature>